<evidence type="ECO:0000313" key="1">
    <source>
        <dbReference type="EMBL" id="GAI17545.1"/>
    </source>
</evidence>
<dbReference type="AlphaFoldDB" id="X1MS91"/>
<dbReference type="GO" id="GO:0004748">
    <property type="term" value="F:ribonucleoside-diphosphate reductase activity, thioredoxin disulfide as acceptor"/>
    <property type="evidence" value="ECO:0007669"/>
    <property type="project" value="TreeGrafter"/>
</dbReference>
<dbReference type="GO" id="GO:0009265">
    <property type="term" value="P:2'-deoxyribonucleotide biosynthetic process"/>
    <property type="evidence" value="ECO:0007669"/>
    <property type="project" value="TreeGrafter"/>
</dbReference>
<dbReference type="SUPFAM" id="SSF51998">
    <property type="entry name" value="PFL-like glycyl radical enzymes"/>
    <property type="match status" value="1"/>
</dbReference>
<organism evidence="1">
    <name type="scientific">marine sediment metagenome</name>
    <dbReference type="NCBI Taxonomy" id="412755"/>
    <lineage>
        <taxon>unclassified sequences</taxon>
        <taxon>metagenomes</taxon>
        <taxon>ecological metagenomes</taxon>
    </lineage>
</organism>
<dbReference type="PANTHER" id="PTHR21075">
    <property type="entry name" value="ANAEROBIC RIBONUCLEOSIDE-TRIPHOSPHATE REDUCTASE"/>
    <property type="match status" value="1"/>
</dbReference>
<dbReference type="GO" id="GO:0008998">
    <property type="term" value="F:ribonucleoside-triphosphate reductase (thioredoxin) activity"/>
    <property type="evidence" value="ECO:0007669"/>
    <property type="project" value="InterPro"/>
</dbReference>
<gene>
    <name evidence="1" type="ORF">S06H3_16653</name>
</gene>
<accession>X1MS91</accession>
<dbReference type="Pfam" id="PF13597">
    <property type="entry name" value="NRDD"/>
    <property type="match status" value="1"/>
</dbReference>
<dbReference type="PANTHER" id="PTHR21075:SF0">
    <property type="entry name" value="ANAEROBIC RIBONUCLEOSIDE-TRIPHOSPHATE REDUCTASE"/>
    <property type="match status" value="1"/>
</dbReference>
<reference evidence="1" key="1">
    <citation type="journal article" date="2014" name="Front. Microbiol.">
        <title>High frequency of phylogenetically diverse reductive dehalogenase-homologous genes in deep subseafloor sedimentary metagenomes.</title>
        <authorList>
            <person name="Kawai M."/>
            <person name="Futagami T."/>
            <person name="Toyoda A."/>
            <person name="Takaki Y."/>
            <person name="Nishi S."/>
            <person name="Hori S."/>
            <person name="Arai W."/>
            <person name="Tsubouchi T."/>
            <person name="Morono Y."/>
            <person name="Uchiyama I."/>
            <person name="Ito T."/>
            <person name="Fujiyama A."/>
            <person name="Inagaki F."/>
            <person name="Takami H."/>
        </authorList>
    </citation>
    <scope>NUCLEOTIDE SEQUENCE</scope>
    <source>
        <strain evidence="1">Expedition CK06-06</strain>
    </source>
</reference>
<feature type="non-terminal residue" evidence="1">
    <location>
        <position position="1"/>
    </location>
</feature>
<proteinExistence type="predicted"/>
<protein>
    <submittedName>
        <fullName evidence="1">Uncharacterized protein</fullName>
    </submittedName>
</protein>
<dbReference type="InterPro" id="IPR012833">
    <property type="entry name" value="NrdD"/>
</dbReference>
<dbReference type="GO" id="GO:0006260">
    <property type="term" value="P:DNA replication"/>
    <property type="evidence" value="ECO:0007669"/>
    <property type="project" value="InterPro"/>
</dbReference>
<comment type="caution">
    <text evidence="1">The sequence shown here is derived from an EMBL/GenBank/DDBJ whole genome shotgun (WGS) entry which is preliminary data.</text>
</comment>
<dbReference type="GO" id="GO:0031250">
    <property type="term" value="C:anaerobic ribonucleoside-triphosphate reductase complex"/>
    <property type="evidence" value="ECO:0007669"/>
    <property type="project" value="TreeGrafter"/>
</dbReference>
<dbReference type="EMBL" id="BARV01008254">
    <property type="protein sequence ID" value="GAI17545.1"/>
    <property type="molecule type" value="Genomic_DNA"/>
</dbReference>
<name>X1MS91_9ZZZZ</name>
<sequence length="172" mass="19673">VSGNIVGWYWANHFSTIGIIGMNEACLNLLGKDITSQEGREFSIRVLKFIRDKLYNFQEETGNFYNLEATPGEGASYRLAKIDKERFNHIITAGKNEPYYTNSSQLPVDSDEDLYGALTHQNELQTLYTGGTVFHCYLGESIDDPLIARRLVMKVAHNFRLPYFNLTDPIYF</sequence>
<dbReference type="Gene3D" id="3.20.70.20">
    <property type="match status" value="1"/>
</dbReference>